<dbReference type="RefSeq" id="WP_090728775.1">
    <property type="nucleotide sequence ID" value="NZ_FOOU01000010.1"/>
</dbReference>
<dbReference type="Gene3D" id="3.10.450.240">
    <property type="match status" value="1"/>
</dbReference>
<dbReference type="InterPro" id="IPR032710">
    <property type="entry name" value="NTF2-like_dom_sf"/>
</dbReference>
<feature type="transmembrane region" description="Helical" evidence="2">
    <location>
        <begin position="66"/>
        <end position="86"/>
    </location>
</feature>
<name>A0A1I2TK66_9GAMM</name>
<dbReference type="EMBL" id="FOOU01000010">
    <property type="protein sequence ID" value="SFG64529.1"/>
    <property type="molecule type" value="Genomic_DNA"/>
</dbReference>
<feature type="chain" id="PRO_5011790365" evidence="3">
    <location>
        <begin position="25"/>
        <end position="285"/>
    </location>
</feature>
<dbReference type="Pfam" id="PF04280">
    <property type="entry name" value="Tim44"/>
    <property type="match status" value="1"/>
</dbReference>
<evidence type="ECO:0000256" key="2">
    <source>
        <dbReference type="SAM" id="Phobius"/>
    </source>
</evidence>
<organism evidence="5 6">
    <name type="scientific">Neptunomonas qingdaonensis</name>
    <dbReference type="NCBI Taxonomy" id="1045558"/>
    <lineage>
        <taxon>Bacteria</taxon>
        <taxon>Pseudomonadati</taxon>
        <taxon>Pseudomonadota</taxon>
        <taxon>Gammaproteobacteria</taxon>
        <taxon>Oceanospirillales</taxon>
        <taxon>Oceanospirillaceae</taxon>
        <taxon>Neptunomonas</taxon>
    </lineage>
</organism>
<evidence type="ECO:0000313" key="6">
    <source>
        <dbReference type="Proteomes" id="UP000198623"/>
    </source>
</evidence>
<feature type="region of interest" description="Disordered" evidence="1">
    <location>
        <begin position="124"/>
        <end position="143"/>
    </location>
</feature>
<gene>
    <name evidence="5" type="ORF">SAMN05216175_11066</name>
</gene>
<proteinExistence type="predicted"/>
<evidence type="ECO:0000259" key="4">
    <source>
        <dbReference type="SMART" id="SM00978"/>
    </source>
</evidence>
<keyword evidence="3" id="KW-0732">Signal</keyword>
<accession>A0A1I2TK66</accession>
<sequence>MRNVLLAVFMMFFTLSIVAPEAQAKRLGGGFSFGKSYTAPKSVKPSPTQQKAAPAQNAAAGTAKKAGMGGMLGGLLAGGLLASLFMGGAFDGIQMMDILMIAAIAFIAFKVFAMMRKSQPVPSYAGHQHRSMEPETAEPSQTHHFTPMSAASTQLSEPDLELPAWFNKVTFLNGARDHFTNLQAAWDRQDWSEISTYTTPELLEELKTERVKYPEEQQTEVVSVMSELINFINNQDHVVASIHFYGWLKESEDQHTSEFSEIWHLKRDLSEENASWFIVGIEQPS</sequence>
<reference evidence="6" key="1">
    <citation type="submission" date="2016-10" db="EMBL/GenBank/DDBJ databases">
        <authorList>
            <person name="Varghese N."/>
            <person name="Submissions S."/>
        </authorList>
    </citation>
    <scope>NUCLEOTIDE SEQUENCE [LARGE SCALE GENOMIC DNA]</scope>
    <source>
        <strain evidence="6">CGMCC 1.10971</strain>
    </source>
</reference>
<keyword evidence="6" id="KW-1185">Reference proteome</keyword>
<evidence type="ECO:0000256" key="3">
    <source>
        <dbReference type="SAM" id="SignalP"/>
    </source>
</evidence>
<dbReference type="SUPFAM" id="SSF54427">
    <property type="entry name" value="NTF2-like"/>
    <property type="match status" value="1"/>
</dbReference>
<protein>
    <submittedName>
        <fullName evidence="5">Predicted lipid-binding transport protein, Tim44 family</fullName>
    </submittedName>
</protein>
<feature type="domain" description="Tim44-like" evidence="4">
    <location>
        <begin position="151"/>
        <end position="283"/>
    </location>
</feature>
<dbReference type="STRING" id="1045558.SAMN05216175_11066"/>
<dbReference type="OrthoDB" id="5298777at2"/>
<dbReference type="AlphaFoldDB" id="A0A1I2TK66"/>
<dbReference type="SMART" id="SM00978">
    <property type="entry name" value="Tim44"/>
    <property type="match status" value="1"/>
</dbReference>
<dbReference type="Proteomes" id="UP000198623">
    <property type="component" value="Unassembled WGS sequence"/>
</dbReference>
<evidence type="ECO:0000313" key="5">
    <source>
        <dbReference type="EMBL" id="SFG64529.1"/>
    </source>
</evidence>
<dbReference type="InterPro" id="IPR007379">
    <property type="entry name" value="Tim44-like_dom"/>
</dbReference>
<dbReference type="PANTHER" id="PTHR41542">
    <property type="entry name" value="BLL5807 PROTEIN"/>
    <property type="match status" value="1"/>
</dbReference>
<keyword evidence="2" id="KW-1133">Transmembrane helix</keyword>
<feature type="transmembrane region" description="Helical" evidence="2">
    <location>
        <begin position="98"/>
        <end position="115"/>
    </location>
</feature>
<keyword evidence="2" id="KW-0812">Transmembrane</keyword>
<feature type="signal peptide" evidence="3">
    <location>
        <begin position="1"/>
        <end position="24"/>
    </location>
</feature>
<dbReference type="PANTHER" id="PTHR41542:SF1">
    <property type="entry name" value="BLL5807 PROTEIN"/>
    <property type="match status" value="1"/>
</dbReference>
<keyword evidence="2" id="KW-0472">Membrane</keyword>
<evidence type="ECO:0000256" key="1">
    <source>
        <dbReference type="SAM" id="MobiDB-lite"/>
    </source>
</evidence>